<feature type="compositionally biased region" description="Basic and acidic residues" evidence="1">
    <location>
        <begin position="192"/>
        <end position="204"/>
    </location>
</feature>
<accession>A0A9P5NBQ4</accession>
<feature type="region of interest" description="Disordered" evidence="1">
    <location>
        <begin position="138"/>
        <end position="162"/>
    </location>
</feature>
<organism evidence="2 3">
    <name type="scientific">Gymnopilus junonius</name>
    <name type="common">Spectacular rustgill mushroom</name>
    <name type="synonym">Gymnopilus spectabilis subsp. junonius</name>
    <dbReference type="NCBI Taxonomy" id="109634"/>
    <lineage>
        <taxon>Eukaryota</taxon>
        <taxon>Fungi</taxon>
        <taxon>Dikarya</taxon>
        <taxon>Basidiomycota</taxon>
        <taxon>Agaricomycotina</taxon>
        <taxon>Agaricomycetes</taxon>
        <taxon>Agaricomycetidae</taxon>
        <taxon>Agaricales</taxon>
        <taxon>Agaricineae</taxon>
        <taxon>Hymenogastraceae</taxon>
        <taxon>Gymnopilus</taxon>
    </lineage>
</organism>
<comment type="caution">
    <text evidence="2">The sequence shown here is derived from an EMBL/GenBank/DDBJ whole genome shotgun (WGS) entry which is preliminary data.</text>
</comment>
<evidence type="ECO:0000256" key="1">
    <source>
        <dbReference type="SAM" id="MobiDB-lite"/>
    </source>
</evidence>
<proteinExistence type="predicted"/>
<feature type="region of interest" description="Disordered" evidence="1">
    <location>
        <begin position="65"/>
        <end position="90"/>
    </location>
</feature>
<keyword evidence="3" id="KW-1185">Reference proteome</keyword>
<dbReference type="EMBL" id="JADNYJ010000198">
    <property type="protein sequence ID" value="KAF8875325.1"/>
    <property type="molecule type" value="Genomic_DNA"/>
</dbReference>
<dbReference type="AlphaFoldDB" id="A0A9P5NBQ4"/>
<evidence type="ECO:0000313" key="3">
    <source>
        <dbReference type="Proteomes" id="UP000724874"/>
    </source>
</evidence>
<sequence>MVICLGLICMDQWIQVRSFTWERKAPGIPVSCTCLGMKGFTSGEWNWLVQSPRVYNETIDNLYPSSSDHHQRAPHATSLMSQQTPPTVEFSKGEKVKLNYRIQGSSENAMVYGNPKDDRNRTKSFLEKDTEVVIKLDQTRPALPRSSTGGAGTTPGREKDYSCQKLTGERYKIVTATAEHVTHKRIPHTSLSRKESGKVDELRRQRIWKANSEGQ</sequence>
<evidence type="ECO:0000313" key="2">
    <source>
        <dbReference type="EMBL" id="KAF8875325.1"/>
    </source>
</evidence>
<gene>
    <name evidence="2" type="ORF">CPB84DRAFT_445494</name>
</gene>
<name>A0A9P5NBQ4_GYMJU</name>
<feature type="region of interest" description="Disordered" evidence="1">
    <location>
        <begin position="184"/>
        <end position="215"/>
    </location>
</feature>
<dbReference type="Proteomes" id="UP000724874">
    <property type="component" value="Unassembled WGS sequence"/>
</dbReference>
<protein>
    <submittedName>
        <fullName evidence="2">Uncharacterized protein</fullName>
    </submittedName>
</protein>
<reference evidence="2" key="1">
    <citation type="submission" date="2020-11" db="EMBL/GenBank/DDBJ databases">
        <authorList>
            <consortium name="DOE Joint Genome Institute"/>
            <person name="Ahrendt S."/>
            <person name="Riley R."/>
            <person name="Andreopoulos W."/>
            <person name="LaButti K."/>
            <person name="Pangilinan J."/>
            <person name="Ruiz-duenas F.J."/>
            <person name="Barrasa J.M."/>
            <person name="Sanchez-Garcia M."/>
            <person name="Camarero S."/>
            <person name="Miyauchi S."/>
            <person name="Serrano A."/>
            <person name="Linde D."/>
            <person name="Babiker R."/>
            <person name="Drula E."/>
            <person name="Ayuso-Fernandez I."/>
            <person name="Pacheco R."/>
            <person name="Padilla G."/>
            <person name="Ferreira P."/>
            <person name="Barriuso J."/>
            <person name="Kellner H."/>
            <person name="Castanera R."/>
            <person name="Alfaro M."/>
            <person name="Ramirez L."/>
            <person name="Pisabarro A.G."/>
            <person name="Kuo A."/>
            <person name="Tritt A."/>
            <person name="Lipzen A."/>
            <person name="He G."/>
            <person name="Yan M."/>
            <person name="Ng V."/>
            <person name="Cullen D."/>
            <person name="Martin F."/>
            <person name="Rosso M.-N."/>
            <person name="Henrissat B."/>
            <person name="Hibbett D."/>
            <person name="Martinez A.T."/>
            <person name="Grigoriev I.V."/>
        </authorList>
    </citation>
    <scope>NUCLEOTIDE SEQUENCE</scope>
    <source>
        <strain evidence="2">AH 44721</strain>
    </source>
</reference>